<dbReference type="AlphaFoldDB" id="A0A3E0H7C5"/>
<dbReference type="OrthoDB" id="121143at2"/>
<comment type="caution">
    <text evidence="1">The sequence shown here is derived from an EMBL/GenBank/DDBJ whole genome shotgun (WGS) entry which is preliminary data.</text>
</comment>
<organism evidence="1 2">
    <name type="scientific">Kutzneria buriramensis</name>
    <dbReference type="NCBI Taxonomy" id="1045776"/>
    <lineage>
        <taxon>Bacteria</taxon>
        <taxon>Bacillati</taxon>
        <taxon>Actinomycetota</taxon>
        <taxon>Actinomycetes</taxon>
        <taxon>Pseudonocardiales</taxon>
        <taxon>Pseudonocardiaceae</taxon>
        <taxon>Kutzneria</taxon>
    </lineage>
</organism>
<dbReference type="RefSeq" id="WP_116178520.1">
    <property type="nucleotide sequence ID" value="NZ_CP144375.1"/>
</dbReference>
<evidence type="ECO:0000313" key="2">
    <source>
        <dbReference type="Proteomes" id="UP000256269"/>
    </source>
</evidence>
<keyword evidence="2" id="KW-1185">Reference proteome</keyword>
<name>A0A3E0H7C5_9PSEU</name>
<reference evidence="1 2" key="1">
    <citation type="submission" date="2018-08" db="EMBL/GenBank/DDBJ databases">
        <title>Genomic Encyclopedia of Archaeal and Bacterial Type Strains, Phase II (KMG-II): from individual species to whole genera.</title>
        <authorList>
            <person name="Goeker M."/>
        </authorList>
    </citation>
    <scope>NUCLEOTIDE SEQUENCE [LARGE SCALE GENOMIC DNA]</scope>
    <source>
        <strain evidence="1 2">DSM 45791</strain>
    </source>
</reference>
<sequence length="60" mass="6576">MLIKRAVLDGIADGSMTMVFRRWRTVRVRVGTHLRTAVGVLVVESIDQVAPAVVLAELDS</sequence>
<accession>A0A3E0H7C5</accession>
<evidence type="ECO:0000313" key="1">
    <source>
        <dbReference type="EMBL" id="REH39157.1"/>
    </source>
</evidence>
<dbReference type="Proteomes" id="UP000256269">
    <property type="component" value="Unassembled WGS sequence"/>
</dbReference>
<gene>
    <name evidence="1" type="ORF">BCF44_11311</name>
</gene>
<protein>
    <submittedName>
        <fullName evidence="1">Uncharacterized protein</fullName>
    </submittedName>
</protein>
<dbReference type="EMBL" id="QUNO01000013">
    <property type="protein sequence ID" value="REH39157.1"/>
    <property type="molecule type" value="Genomic_DNA"/>
</dbReference>
<proteinExistence type="predicted"/>